<dbReference type="GO" id="GO:0016491">
    <property type="term" value="F:oxidoreductase activity"/>
    <property type="evidence" value="ECO:0007669"/>
    <property type="project" value="UniProtKB-KW"/>
</dbReference>
<dbReference type="CDD" id="cd00207">
    <property type="entry name" value="fer2"/>
    <property type="match status" value="1"/>
</dbReference>
<dbReference type="EMBL" id="CP000272">
    <property type="protein sequence ID" value="ABE36212.1"/>
    <property type="molecule type" value="Genomic_DNA"/>
</dbReference>
<dbReference type="InterPro" id="IPR001041">
    <property type="entry name" value="2Fe-2S_ferredoxin-type"/>
</dbReference>
<dbReference type="Gene3D" id="2.40.30.10">
    <property type="entry name" value="Translation factors"/>
    <property type="match status" value="1"/>
</dbReference>
<dbReference type="PANTHER" id="PTHR47354">
    <property type="entry name" value="NADH OXIDOREDUCTASE HCR"/>
    <property type="match status" value="1"/>
</dbReference>
<dbReference type="SUPFAM" id="SSF63380">
    <property type="entry name" value="Riboflavin synthase domain-like"/>
    <property type="match status" value="1"/>
</dbReference>
<dbReference type="PROSITE" id="PS00197">
    <property type="entry name" value="2FE2S_FER_1"/>
    <property type="match status" value="1"/>
</dbReference>
<dbReference type="InterPro" id="IPR039261">
    <property type="entry name" value="FNR_nucleotide-bd"/>
</dbReference>
<gene>
    <name evidence="9" type="ORF">Bxe_C0289</name>
</gene>
<reference evidence="9 10" key="1">
    <citation type="journal article" date="2006" name="Proc. Natl. Acad. Sci. U.S.A.">
        <title>Burkholderia xenovorans LB400 harbors a multi-replicon, 9.73-Mbp genome shaped for versatility.</title>
        <authorList>
            <person name="Chain P.S."/>
            <person name="Denef V.J."/>
            <person name="Konstantinidis K.T."/>
            <person name="Vergez L.M."/>
            <person name="Agullo L."/>
            <person name="Reyes V.L."/>
            <person name="Hauser L."/>
            <person name="Cordova M."/>
            <person name="Gomez L."/>
            <person name="Gonzalez M."/>
            <person name="Land M."/>
            <person name="Lao V."/>
            <person name="Larimer F."/>
            <person name="LiPuma J.J."/>
            <person name="Mahenthiralingam E."/>
            <person name="Malfatti S.A."/>
            <person name="Marx C.J."/>
            <person name="Parnell J.J."/>
            <person name="Ramette A."/>
            <person name="Richardson P."/>
            <person name="Seeger M."/>
            <person name="Smith D."/>
            <person name="Spilker T."/>
            <person name="Sul W.J."/>
            <person name="Tsoi T.V."/>
            <person name="Ulrich L.E."/>
            <person name="Zhulin I.B."/>
            <person name="Tiedje J.M."/>
        </authorList>
    </citation>
    <scope>NUCLEOTIDE SEQUENCE [LARGE SCALE GENOMIC DNA]</scope>
    <source>
        <strain evidence="9 10">LB400</strain>
    </source>
</reference>
<keyword evidence="10" id="KW-1185">Reference proteome</keyword>
<dbReference type="PROSITE" id="PS51384">
    <property type="entry name" value="FAD_FR"/>
    <property type="match status" value="1"/>
</dbReference>
<dbReference type="InterPro" id="IPR050415">
    <property type="entry name" value="MRET"/>
</dbReference>
<dbReference type="PROSITE" id="PS51085">
    <property type="entry name" value="2FE2S_FER_2"/>
    <property type="match status" value="1"/>
</dbReference>
<dbReference type="GO" id="GO:0051537">
    <property type="term" value="F:2 iron, 2 sulfur cluster binding"/>
    <property type="evidence" value="ECO:0007669"/>
    <property type="project" value="UniProtKB-KW"/>
</dbReference>
<dbReference type="Proteomes" id="UP000001817">
    <property type="component" value="Chromosome 3"/>
</dbReference>
<dbReference type="SUPFAM" id="SSF54292">
    <property type="entry name" value="2Fe-2S ferredoxin-like"/>
    <property type="match status" value="1"/>
</dbReference>
<evidence type="ECO:0000256" key="6">
    <source>
        <dbReference type="ARBA" id="ARBA00023014"/>
    </source>
</evidence>
<dbReference type="PANTHER" id="PTHR47354:SF1">
    <property type="entry name" value="CARNITINE MONOOXYGENASE REDUCTASE SUBUNIT"/>
    <property type="match status" value="1"/>
</dbReference>
<dbReference type="PRINTS" id="PR00409">
    <property type="entry name" value="PHDIOXRDTASE"/>
</dbReference>
<dbReference type="Gene3D" id="3.40.50.80">
    <property type="entry name" value="Nucleotide-binding domain of ferredoxin-NADP reductase (FNR) module"/>
    <property type="match status" value="1"/>
</dbReference>
<feature type="domain" description="FAD-binding FR-type" evidence="8">
    <location>
        <begin position="4"/>
        <end position="106"/>
    </location>
</feature>
<keyword evidence="1" id="KW-0285">Flavoprotein</keyword>
<keyword evidence="4" id="KW-0560">Oxidoreductase</keyword>
<dbReference type="CDD" id="cd06185">
    <property type="entry name" value="PDR_like"/>
    <property type="match status" value="1"/>
</dbReference>
<dbReference type="InterPro" id="IPR012675">
    <property type="entry name" value="Beta-grasp_dom_sf"/>
</dbReference>
<sequence>MDKAQEINLVVRAITQEADGVIGLTLAAADGQDLPVWTPGAHIGLLVDGGLERQYSLCSEPEDRRQWRIAVLREPESRGGSAWLHSRLQVGDILRATGPGNQFELVDADRYVFVAGGIGITPLLPMIRAVEARGAQWSLLYGGRHRSSMAFAAALEAYGERVRIQPEDQCGLLDLKAALGAPQAGVAIYSCGPERLLEAVEATCVGWPEGALHVERFRPRPGALEGESGSFEVVLAKSNLSCQVREGQTIIDALDTAGFHVPRSCGEGTCGTCVAKVLEGVPDHRDSFLMGKKRAANQTICVCCSRSLTPRLVLDL</sequence>
<protein>
    <submittedName>
        <fullName evidence="9">Iron-sulfur oxidoreductase, beta subunit</fullName>
    </submittedName>
</protein>
<evidence type="ECO:0000313" key="10">
    <source>
        <dbReference type="Proteomes" id="UP000001817"/>
    </source>
</evidence>
<evidence type="ECO:0000256" key="3">
    <source>
        <dbReference type="ARBA" id="ARBA00022723"/>
    </source>
</evidence>
<dbReference type="STRING" id="266265.Bxe_C0289"/>
<evidence type="ECO:0000259" key="8">
    <source>
        <dbReference type="PROSITE" id="PS51384"/>
    </source>
</evidence>
<dbReference type="eggNOG" id="COG1018">
    <property type="taxonomic scope" value="Bacteria"/>
</dbReference>
<name>Q13I77_PARXL</name>
<dbReference type="InterPro" id="IPR017927">
    <property type="entry name" value="FAD-bd_FR_type"/>
</dbReference>
<dbReference type="SUPFAM" id="SSF52343">
    <property type="entry name" value="Ferredoxin reductase-like, C-terminal NADP-linked domain"/>
    <property type="match status" value="1"/>
</dbReference>
<evidence type="ECO:0000256" key="1">
    <source>
        <dbReference type="ARBA" id="ARBA00022630"/>
    </source>
</evidence>
<evidence type="ECO:0000256" key="4">
    <source>
        <dbReference type="ARBA" id="ARBA00023002"/>
    </source>
</evidence>
<dbReference type="AlphaFoldDB" id="Q13I77"/>
<dbReference type="InterPro" id="IPR036010">
    <property type="entry name" value="2Fe-2S_ferredoxin-like_sf"/>
</dbReference>
<evidence type="ECO:0000256" key="2">
    <source>
        <dbReference type="ARBA" id="ARBA00022714"/>
    </source>
</evidence>
<keyword evidence="2" id="KW-0001">2Fe-2S</keyword>
<dbReference type="GO" id="GO:0046872">
    <property type="term" value="F:metal ion binding"/>
    <property type="evidence" value="ECO:0007669"/>
    <property type="project" value="UniProtKB-KW"/>
</dbReference>
<feature type="domain" description="2Fe-2S ferredoxin-type" evidence="7">
    <location>
        <begin position="231"/>
        <end position="316"/>
    </location>
</feature>
<dbReference type="InterPro" id="IPR017938">
    <property type="entry name" value="Riboflavin_synthase-like_b-brl"/>
</dbReference>
<dbReference type="InterPro" id="IPR006058">
    <property type="entry name" value="2Fe2S_fd_BS"/>
</dbReference>
<dbReference type="InterPro" id="IPR001433">
    <property type="entry name" value="OxRdtase_FAD/NAD-bd"/>
</dbReference>
<keyword evidence="5" id="KW-0408">Iron</keyword>
<organism evidence="9 10">
    <name type="scientific">Paraburkholderia xenovorans (strain LB400)</name>
    <dbReference type="NCBI Taxonomy" id="266265"/>
    <lineage>
        <taxon>Bacteria</taxon>
        <taxon>Pseudomonadati</taxon>
        <taxon>Pseudomonadota</taxon>
        <taxon>Betaproteobacteria</taxon>
        <taxon>Burkholderiales</taxon>
        <taxon>Burkholderiaceae</taxon>
        <taxon>Paraburkholderia</taxon>
    </lineage>
</organism>
<dbReference type="Gene3D" id="3.10.20.30">
    <property type="match status" value="1"/>
</dbReference>
<evidence type="ECO:0000259" key="7">
    <source>
        <dbReference type="PROSITE" id="PS51085"/>
    </source>
</evidence>
<accession>Q13I77</accession>
<dbReference type="KEGG" id="bxe:Bxe_C0289"/>
<keyword evidence="3" id="KW-0479">Metal-binding</keyword>
<dbReference type="Pfam" id="PF00111">
    <property type="entry name" value="Fer2"/>
    <property type="match status" value="1"/>
</dbReference>
<proteinExistence type="predicted"/>
<evidence type="ECO:0000256" key="5">
    <source>
        <dbReference type="ARBA" id="ARBA00023004"/>
    </source>
</evidence>
<keyword evidence="6" id="KW-0411">Iron-sulfur</keyword>
<evidence type="ECO:0000313" key="9">
    <source>
        <dbReference type="EMBL" id="ABE36212.1"/>
    </source>
</evidence>
<dbReference type="Pfam" id="PF00175">
    <property type="entry name" value="NAD_binding_1"/>
    <property type="match status" value="1"/>
</dbReference>